<dbReference type="EMBL" id="AHZU02000420">
    <property type="protein sequence ID" value="KFG44587.1"/>
    <property type="molecule type" value="Genomic_DNA"/>
</dbReference>
<feature type="non-terminal residue" evidence="1">
    <location>
        <position position="12"/>
    </location>
</feature>
<dbReference type="EC" id="6.2.1.3" evidence="1"/>
<proteinExistence type="predicted"/>
<keyword evidence="1" id="KW-0436">Ligase</keyword>
<name>A0A086KJL9_TOXGO</name>
<comment type="caution">
    <text evidence="1">The sequence shown here is derived from an EMBL/GenBank/DDBJ whole genome shotgun (WGS) entry which is preliminary data.</text>
</comment>
<evidence type="ECO:0000313" key="2">
    <source>
        <dbReference type="Proteomes" id="UP000028837"/>
    </source>
</evidence>
<gene>
    <name evidence="1" type="ORF">TGDOM2_310080A</name>
</gene>
<reference evidence="1 2" key="1">
    <citation type="submission" date="2014-02" db="EMBL/GenBank/DDBJ databases">
        <authorList>
            <person name="Sibley D."/>
            <person name="Venepally P."/>
            <person name="Karamycheva S."/>
            <person name="Hadjithomas M."/>
            <person name="Khan A."/>
            <person name="Brunk B."/>
            <person name="Roos D."/>
            <person name="Caler E."/>
            <person name="Lorenzi H."/>
        </authorList>
    </citation>
    <scope>NUCLEOTIDE SEQUENCE [LARGE SCALE GENOMIC DNA]</scope>
    <source>
        <strain evidence="1 2">GAB2-2007-GAL-DOM2</strain>
    </source>
</reference>
<dbReference type="Proteomes" id="UP000028837">
    <property type="component" value="Unassembled WGS sequence"/>
</dbReference>
<accession>A0A086KJL9</accession>
<dbReference type="GO" id="GO:0004467">
    <property type="term" value="F:long-chain fatty acid-CoA ligase activity"/>
    <property type="evidence" value="ECO:0007669"/>
    <property type="project" value="UniProtKB-EC"/>
</dbReference>
<protein>
    <submittedName>
        <fullName evidence="1">AMP-binding enzyme domain-containing protein</fullName>
        <ecNumber evidence="1">6.2.1.3</ecNumber>
    </submittedName>
</protein>
<dbReference type="VEuPathDB" id="ToxoDB:TGDOM2_310080A"/>
<evidence type="ECO:0000313" key="1">
    <source>
        <dbReference type="EMBL" id="KFG44587.1"/>
    </source>
</evidence>
<sequence length="12" mass="1355">MALQYAYPVDSP</sequence>
<organism evidence="1 2">
    <name type="scientific">Toxoplasma gondii GAB2-2007-GAL-DOM2</name>
    <dbReference type="NCBI Taxonomy" id="1130820"/>
    <lineage>
        <taxon>Eukaryota</taxon>
        <taxon>Sar</taxon>
        <taxon>Alveolata</taxon>
        <taxon>Apicomplexa</taxon>
        <taxon>Conoidasida</taxon>
        <taxon>Coccidia</taxon>
        <taxon>Eucoccidiorida</taxon>
        <taxon>Eimeriorina</taxon>
        <taxon>Sarcocystidae</taxon>
        <taxon>Toxoplasma</taxon>
    </lineage>
</organism>